<keyword evidence="2" id="KW-1185">Reference proteome</keyword>
<dbReference type="EMBL" id="KZ679007">
    <property type="protein sequence ID" value="PSS25152.1"/>
    <property type="molecule type" value="Genomic_DNA"/>
</dbReference>
<gene>
    <name evidence="1" type="ORF">M430DRAFT_198927</name>
</gene>
<evidence type="ECO:0000313" key="1">
    <source>
        <dbReference type="EMBL" id="PSS25152.1"/>
    </source>
</evidence>
<organism evidence="1 2">
    <name type="scientific">Amorphotheca resinae ATCC 22711</name>
    <dbReference type="NCBI Taxonomy" id="857342"/>
    <lineage>
        <taxon>Eukaryota</taxon>
        <taxon>Fungi</taxon>
        <taxon>Dikarya</taxon>
        <taxon>Ascomycota</taxon>
        <taxon>Pezizomycotina</taxon>
        <taxon>Leotiomycetes</taxon>
        <taxon>Helotiales</taxon>
        <taxon>Amorphothecaceae</taxon>
        <taxon>Amorphotheca</taxon>
    </lineage>
</organism>
<evidence type="ECO:0000313" key="2">
    <source>
        <dbReference type="Proteomes" id="UP000241818"/>
    </source>
</evidence>
<dbReference type="RefSeq" id="XP_024723751.1">
    <property type="nucleotide sequence ID" value="XM_024864180.1"/>
</dbReference>
<accession>A0A2T3B9Z7</accession>
<reference evidence="1 2" key="1">
    <citation type="journal article" date="2018" name="New Phytol.">
        <title>Comparative genomics and transcriptomics depict ericoid mycorrhizal fungi as versatile saprotrophs and plant mutualists.</title>
        <authorList>
            <person name="Martino E."/>
            <person name="Morin E."/>
            <person name="Grelet G.A."/>
            <person name="Kuo A."/>
            <person name="Kohler A."/>
            <person name="Daghino S."/>
            <person name="Barry K.W."/>
            <person name="Cichocki N."/>
            <person name="Clum A."/>
            <person name="Dockter R.B."/>
            <person name="Hainaut M."/>
            <person name="Kuo R.C."/>
            <person name="LaButti K."/>
            <person name="Lindahl B.D."/>
            <person name="Lindquist E.A."/>
            <person name="Lipzen A."/>
            <person name="Khouja H.R."/>
            <person name="Magnuson J."/>
            <person name="Murat C."/>
            <person name="Ohm R.A."/>
            <person name="Singer S.W."/>
            <person name="Spatafora J.W."/>
            <person name="Wang M."/>
            <person name="Veneault-Fourrey C."/>
            <person name="Henrissat B."/>
            <person name="Grigoriev I.V."/>
            <person name="Martin F.M."/>
            <person name="Perotto S."/>
        </authorList>
    </citation>
    <scope>NUCLEOTIDE SEQUENCE [LARGE SCALE GENOMIC DNA]</scope>
    <source>
        <strain evidence="1 2">ATCC 22711</strain>
    </source>
</reference>
<sequence>MARMRGREPMVDHLRAGLLLGSTVSGVIASDRVHHFLPLCMGLSDERKFEHLFCAFRRHDKRFRLPTDETLCSLFLPLFYDFSLNFCPCEIPVRHRTR</sequence>
<proteinExistence type="predicted"/>
<dbReference type="AlphaFoldDB" id="A0A2T3B9Z7"/>
<dbReference type="Proteomes" id="UP000241818">
    <property type="component" value="Unassembled WGS sequence"/>
</dbReference>
<protein>
    <submittedName>
        <fullName evidence="1">Uncharacterized protein</fullName>
    </submittedName>
</protein>
<dbReference type="GeneID" id="36572261"/>
<dbReference type="InParanoid" id="A0A2T3B9Z7"/>
<name>A0A2T3B9Z7_AMORE</name>